<evidence type="ECO:0000313" key="3">
    <source>
        <dbReference type="Proteomes" id="UP000198564"/>
    </source>
</evidence>
<reference evidence="3" key="1">
    <citation type="submission" date="2016-10" db="EMBL/GenBank/DDBJ databases">
        <authorList>
            <person name="Varghese N."/>
            <person name="Submissions S."/>
        </authorList>
    </citation>
    <scope>NUCLEOTIDE SEQUENCE [LARGE SCALE GENOMIC DNA]</scope>
    <source>
        <strain evidence="3">DSM 25751</strain>
    </source>
</reference>
<keyword evidence="3" id="KW-1185">Reference proteome</keyword>
<proteinExistence type="predicted"/>
<dbReference type="Pfam" id="PF07929">
    <property type="entry name" value="PRiA4_ORF3"/>
    <property type="match status" value="2"/>
</dbReference>
<feature type="domain" description="Plasmid pRiA4b Orf3-like" evidence="1">
    <location>
        <begin position="39"/>
        <end position="84"/>
    </location>
</feature>
<organism evidence="2 3">
    <name type="scientific">Alkalibacterium gilvum</name>
    <dbReference type="NCBI Taxonomy" id="1130080"/>
    <lineage>
        <taxon>Bacteria</taxon>
        <taxon>Bacillati</taxon>
        <taxon>Bacillota</taxon>
        <taxon>Bacilli</taxon>
        <taxon>Lactobacillales</taxon>
        <taxon>Carnobacteriaceae</taxon>
        <taxon>Alkalibacterium</taxon>
    </lineage>
</organism>
<dbReference type="EMBL" id="FNYW01000018">
    <property type="protein sequence ID" value="SEI76758.1"/>
    <property type="molecule type" value="Genomic_DNA"/>
</dbReference>
<dbReference type="InterPro" id="IPR024047">
    <property type="entry name" value="MM3350-like_sf"/>
</dbReference>
<dbReference type="Proteomes" id="UP000198564">
    <property type="component" value="Unassembled WGS sequence"/>
</dbReference>
<dbReference type="PANTHER" id="PTHR41878">
    <property type="entry name" value="LEXA REPRESSOR-RELATED"/>
    <property type="match status" value="1"/>
</dbReference>
<dbReference type="SUPFAM" id="SSF159941">
    <property type="entry name" value="MM3350-like"/>
    <property type="match status" value="2"/>
</dbReference>
<evidence type="ECO:0000259" key="1">
    <source>
        <dbReference type="Pfam" id="PF07929"/>
    </source>
</evidence>
<dbReference type="InterPro" id="IPR012912">
    <property type="entry name" value="Plasmid_pRiA4b_Orf3-like"/>
</dbReference>
<feature type="domain" description="Plasmid pRiA4b Orf3-like" evidence="1">
    <location>
        <begin position="235"/>
        <end position="336"/>
    </location>
</feature>
<dbReference type="PANTHER" id="PTHR41878:SF1">
    <property type="entry name" value="TNPR PROTEIN"/>
    <property type="match status" value="1"/>
</dbReference>
<dbReference type="Gene3D" id="3.10.290.30">
    <property type="entry name" value="MM3350-like"/>
    <property type="match status" value="1"/>
</dbReference>
<protein>
    <submittedName>
        <fullName evidence="2">PRiA4b ORF-3-like protein</fullName>
    </submittedName>
</protein>
<dbReference type="OrthoDB" id="9801392at2"/>
<dbReference type="AlphaFoldDB" id="A0A1H6T9P4"/>
<dbReference type="RefSeq" id="WP_091634594.1">
    <property type="nucleotide sequence ID" value="NZ_FNYW01000018.1"/>
</dbReference>
<accession>A0A1H6T9P4</accession>
<evidence type="ECO:0000313" key="2">
    <source>
        <dbReference type="EMBL" id="SEI76758.1"/>
    </source>
</evidence>
<sequence>MPKTQKDIKPVRLRLELMSDYLSSDEKVMLKRYGESSSGDRITREVLISSDMTLHALHYAMQKLFGWQNSHLRQFNLPEDVYQELTQGTVKGWSNLVGVLFQPPSEAEHDLFWDDDYNSGNFNAWLRRKYTGPYRYGGYFEQADVARADVNELLDRFEELEIQEPFSDYLERRQTDPEAEPKVLGKKALVDMTLDEMNAAIAMESGIESLMESLLITDVLGYVGEELSGSGFPVTQALYYEYDYGDSWIVKVTKLESCEDLVADHSVTQDEVDAAKEVVLTKHKPVCLSRDGVDVMDDVGGLSGFANFLRTINEPEDKQEAADFKRWARSMGWKQKKVVPKKVL</sequence>
<gene>
    <name evidence="2" type="ORF">SAMN04488113_1187</name>
</gene>
<name>A0A1H6T9P4_9LACT</name>